<evidence type="ECO:0000313" key="5">
    <source>
        <dbReference type="Proteomes" id="UP000665561"/>
    </source>
</evidence>
<comment type="similarity">
    <text evidence="1">Belongs to the GerABKA family.</text>
</comment>
<keyword evidence="5" id="KW-1185">Reference proteome</keyword>
<reference evidence="4 5" key="1">
    <citation type="submission" date="2020-01" db="EMBL/GenBank/DDBJ databases">
        <title>Paenibacillus soybeanensis sp. nov. isolated from the nodules of soybean (Glycine max(L.) Merr).</title>
        <authorList>
            <person name="Wang H."/>
        </authorList>
    </citation>
    <scope>NUCLEOTIDE SEQUENCE [LARGE SCALE GENOMIC DNA]</scope>
    <source>
        <strain evidence="4 5">T1</strain>
    </source>
</reference>
<sequence>MVSGPDPDVTGIPLEPNISKNERMLKSVFEACSDVVIHSASTPGQIDMLAIYIAGLPDTKHLDELIFNQFASRSRDLDKPDGMERAVQASFIPVSMTKKVAFLSEAVDSILRGDVVFLFDGVDYGHAVSVQGTERRAIEEPASEPVIRGPREGFVECLQINTGLLRVRLRSASLKIETLSIGTLSQTEIAIAYIKDIAKDELLHDVRHRLRRIRIDGVLESGYIEELITDTPYSPFPQIQNTERPDVVIGSLLEGKVAVITDGSPIALVLPMTFWTGLQASEDYYERSITATPIRWLRILFTSVSLFLPSLYVSLVSYDHPALPTSLLLSIASSQRMSPFPAIIETLLMEITFEALREAGLRLPKGVGSAVTIVGGIVIGQAAVQAGFISAPVVIVVATTGIASFIIPRYNFGLAFRLLRFPLLLLAGFMGFFGLMIGIIGILIHLASLRSFGTPYLYPLAPLSMDGLKDVFIRKAWFGMNLRPRTAAEQNGLRIPPGQRPDSGDRGD</sequence>
<dbReference type="PIRSF" id="PIRSF005690">
    <property type="entry name" value="GerBA"/>
    <property type="match status" value="1"/>
</dbReference>
<evidence type="ECO:0000256" key="3">
    <source>
        <dbReference type="SAM" id="Phobius"/>
    </source>
</evidence>
<evidence type="ECO:0000256" key="1">
    <source>
        <dbReference type="ARBA" id="ARBA00005278"/>
    </source>
</evidence>
<evidence type="ECO:0000256" key="2">
    <source>
        <dbReference type="ARBA" id="ARBA00023136"/>
    </source>
</evidence>
<dbReference type="EMBL" id="JAAAMV010000001">
    <property type="protein sequence ID" value="NBD22246.1"/>
    <property type="molecule type" value="Genomic_DNA"/>
</dbReference>
<evidence type="ECO:0000313" key="4">
    <source>
        <dbReference type="EMBL" id="NBD22246.1"/>
    </source>
</evidence>
<feature type="transmembrane region" description="Helical" evidence="3">
    <location>
        <begin position="423"/>
        <end position="447"/>
    </location>
</feature>
<name>A0ABW9XI01_9BACL</name>
<accession>A0ABW9XI01</accession>
<dbReference type="PANTHER" id="PTHR22550">
    <property type="entry name" value="SPORE GERMINATION PROTEIN"/>
    <property type="match status" value="1"/>
</dbReference>
<dbReference type="PANTHER" id="PTHR22550:SF5">
    <property type="entry name" value="LEUCINE ZIPPER PROTEIN 4"/>
    <property type="match status" value="1"/>
</dbReference>
<gene>
    <name evidence="4" type="ORF">GT019_00015</name>
</gene>
<comment type="caution">
    <text evidence="4">The sequence shown here is derived from an EMBL/GenBank/DDBJ whole genome shotgun (WGS) entry which is preliminary data.</text>
</comment>
<keyword evidence="3" id="KW-0812">Transmembrane</keyword>
<keyword evidence="3" id="KW-1133">Transmembrane helix</keyword>
<dbReference type="InterPro" id="IPR004995">
    <property type="entry name" value="Spore_Ger"/>
</dbReference>
<proteinExistence type="inferred from homology"/>
<protein>
    <submittedName>
        <fullName evidence="4">Spore germination protein</fullName>
    </submittedName>
</protein>
<keyword evidence="2 3" id="KW-0472">Membrane</keyword>
<dbReference type="InterPro" id="IPR050768">
    <property type="entry name" value="UPF0353/GerABKA_families"/>
</dbReference>
<dbReference type="Pfam" id="PF03323">
    <property type="entry name" value="GerA"/>
    <property type="match status" value="1"/>
</dbReference>
<dbReference type="Proteomes" id="UP000665561">
    <property type="component" value="Unassembled WGS sequence"/>
</dbReference>
<feature type="transmembrane region" description="Helical" evidence="3">
    <location>
        <begin position="389"/>
        <end position="411"/>
    </location>
</feature>
<organism evidence="4 5">
    <name type="scientific">Paenibacillus glycinis</name>
    <dbReference type="NCBI Taxonomy" id="2697035"/>
    <lineage>
        <taxon>Bacteria</taxon>
        <taxon>Bacillati</taxon>
        <taxon>Bacillota</taxon>
        <taxon>Bacilli</taxon>
        <taxon>Bacillales</taxon>
        <taxon>Paenibacillaceae</taxon>
        <taxon>Paenibacillus</taxon>
    </lineage>
</organism>